<organism evidence="2 3">
    <name type="scientific">Aequorivita aurantiaca</name>
    <dbReference type="NCBI Taxonomy" id="3053356"/>
    <lineage>
        <taxon>Bacteria</taxon>
        <taxon>Pseudomonadati</taxon>
        <taxon>Bacteroidota</taxon>
        <taxon>Flavobacteriia</taxon>
        <taxon>Flavobacteriales</taxon>
        <taxon>Flavobacteriaceae</taxon>
        <taxon>Aequorivita</taxon>
    </lineage>
</organism>
<feature type="domain" description="Putative auto-transporter adhesin head GIN" evidence="1">
    <location>
        <begin position="39"/>
        <end position="200"/>
    </location>
</feature>
<evidence type="ECO:0000313" key="3">
    <source>
        <dbReference type="Proteomes" id="UP001244787"/>
    </source>
</evidence>
<sequence length="216" mass="23342">MKNLIYLPVCLFYILISCNDDDMVVGSGRMVTETRSVENFSKVKSEGVFEVTITQGPVQSLEITADDNVIGRVETKVIDNELRLFLKNDGYNRVTLKARITVPHLNGLKNSGTGNIAVQEMVGNGHFNVENSGTGDIKIAGSAESLSIYNEGTGSFHGFAFMVKNADVETMGTGDIEVHCSENLTVEIEGSSNVYYKGNPTVQVDIHGSGSLINAN</sequence>
<reference evidence="2 3" key="1">
    <citation type="submission" date="2023-06" db="EMBL/GenBank/DDBJ databases">
        <authorList>
            <person name="Ye Y.-Q."/>
            <person name="Du Z.-J."/>
        </authorList>
    </citation>
    <scope>NUCLEOTIDE SEQUENCE [LARGE SCALE GENOMIC DNA]</scope>
    <source>
        <strain evidence="2 3">SDUM287046</strain>
    </source>
</reference>
<dbReference type="RefSeq" id="WP_290254752.1">
    <property type="nucleotide sequence ID" value="NZ_JAUGQQ010000005.1"/>
</dbReference>
<protein>
    <submittedName>
        <fullName evidence="2">Head GIN domain-containing protein</fullName>
    </submittedName>
</protein>
<dbReference type="Gene3D" id="2.160.20.120">
    <property type="match status" value="2"/>
</dbReference>
<dbReference type="PANTHER" id="PTHR39200:SF1">
    <property type="entry name" value="AUTO-TRANSPORTER ADHESIN HEAD GIN DOMAIN-CONTAINING PROTEIN-RELATED"/>
    <property type="match status" value="1"/>
</dbReference>
<gene>
    <name evidence="2" type="ORF">QRD02_09730</name>
</gene>
<proteinExistence type="predicted"/>
<dbReference type="Proteomes" id="UP001244787">
    <property type="component" value="Unassembled WGS sequence"/>
</dbReference>
<accession>A0ABT8DIQ2</accession>
<comment type="caution">
    <text evidence="2">The sequence shown here is derived from an EMBL/GenBank/DDBJ whole genome shotgun (WGS) entry which is preliminary data.</text>
</comment>
<dbReference type="Pfam" id="PF10988">
    <property type="entry name" value="DUF2807"/>
    <property type="match status" value="1"/>
</dbReference>
<dbReference type="InterPro" id="IPR021255">
    <property type="entry name" value="DUF2807"/>
</dbReference>
<dbReference type="PROSITE" id="PS51257">
    <property type="entry name" value="PROKAR_LIPOPROTEIN"/>
    <property type="match status" value="1"/>
</dbReference>
<dbReference type="PANTHER" id="PTHR39200">
    <property type="entry name" value="HYPOTHETICAL EXPORTED PROTEIN"/>
    <property type="match status" value="1"/>
</dbReference>
<dbReference type="EMBL" id="JAUGQQ010000005">
    <property type="protein sequence ID" value="MDN3724664.1"/>
    <property type="molecule type" value="Genomic_DNA"/>
</dbReference>
<keyword evidence="3" id="KW-1185">Reference proteome</keyword>
<evidence type="ECO:0000259" key="1">
    <source>
        <dbReference type="Pfam" id="PF10988"/>
    </source>
</evidence>
<name>A0ABT8DIQ2_9FLAO</name>
<evidence type="ECO:0000313" key="2">
    <source>
        <dbReference type="EMBL" id="MDN3724664.1"/>
    </source>
</evidence>